<dbReference type="RefSeq" id="WP_184920355.1">
    <property type="nucleotide sequence ID" value="NZ_JACHMO010000001.1"/>
</dbReference>
<comment type="caution">
    <text evidence="2">The sequence shown here is derived from an EMBL/GenBank/DDBJ whole genome shotgun (WGS) entry which is preliminary data.</text>
</comment>
<proteinExistence type="predicted"/>
<feature type="signal peptide" evidence="1">
    <location>
        <begin position="1"/>
        <end position="26"/>
    </location>
</feature>
<reference evidence="2 3" key="1">
    <citation type="submission" date="2020-08" db="EMBL/GenBank/DDBJ databases">
        <title>Sequencing the genomes of 1000 actinobacteria strains.</title>
        <authorList>
            <person name="Klenk H.-P."/>
        </authorList>
    </citation>
    <scope>NUCLEOTIDE SEQUENCE [LARGE SCALE GENOMIC DNA]</scope>
    <source>
        <strain evidence="2 3">DSM 45486</strain>
    </source>
</reference>
<organism evidence="2 3">
    <name type="scientific">Saccharothrix ecbatanensis</name>
    <dbReference type="NCBI Taxonomy" id="1105145"/>
    <lineage>
        <taxon>Bacteria</taxon>
        <taxon>Bacillati</taxon>
        <taxon>Actinomycetota</taxon>
        <taxon>Actinomycetes</taxon>
        <taxon>Pseudonocardiales</taxon>
        <taxon>Pseudonocardiaceae</taxon>
        <taxon>Saccharothrix</taxon>
    </lineage>
</organism>
<gene>
    <name evidence="2" type="ORF">F4560_002938</name>
</gene>
<evidence type="ECO:0000256" key="1">
    <source>
        <dbReference type="SAM" id="SignalP"/>
    </source>
</evidence>
<sequence length="171" mass="18884">MIRKLVFIAVAVVTLGMVTGVSPAHAAQDWRCTMTGSFSDLNPPYSTHWRVGSRTVGSSSRAVYWLHEKAVSGGYVFDKADRAHCDPPSPLLFPVIGMQPQLLVGQPACTSPGTFSEVKDGKIVTNHFVGQVRSYFSGTLYPFPYTFRVWHVEVQHQPGVWTWEGGLLARC</sequence>
<name>A0A7W9M0Q1_9PSEU</name>
<protein>
    <recommendedName>
        <fullName evidence="4">Secreted protein</fullName>
    </recommendedName>
</protein>
<dbReference type="AlphaFoldDB" id="A0A7W9M0Q1"/>
<accession>A0A7W9M0Q1</accession>
<evidence type="ECO:0008006" key="4">
    <source>
        <dbReference type="Google" id="ProtNLM"/>
    </source>
</evidence>
<keyword evidence="3" id="KW-1185">Reference proteome</keyword>
<evidence type="ECO:0000313" key="2">
    <source>
        <dbReference type="EMBL" id="MBB5803170.1"/>
    </source>
</evidence>
<dbReference type="Proteomes" id="UP000552097">
    <property type="component" value="Unassembled WGS sequence"/>
</dbReference>
<feature type="chain" id="PRO_5030988614" description="Secreted protein" evidence="1">
    <location>
        <begin position="27"/>
        <end position="171"/>
    </location>
</feature>
<keyword evidence="1" id="KW-0732">Signal</keyword>
<evidence type="ECO:0000313" key="3">
    <source>
        <dbReference type="Proteomes" id="UP000552097"/>
    </source>
</evidence>
<dbReference type="EMBL" id="JACHMO010000001">
    <property type="protein sequence ID" value="MBB5803170.1"/>
    <property type="molecule type" value="Genomic_DNA"/>
</dbReference>